<organism evidence="1 2">
    <name type="scientific">Actinomadura barringtoniae</name>
    <dbReference type="NCBI Taxonomy" id="1427535"/>
    <lineage>
        <taxon>Bacteria</taxon>
        <taxon>Bacillati</taxon>
        <taxon>Actinomycetota</taxon>
        <taxon>Actinomycetes</taxon>
        <taxon>Streptosporangiales</taxon>
        <taxon>Thermomonosporaceae</taxon>
        <taxon>Actinomadura</taxon>
    </lineage>
</organism>
<evidence type="ECO:0000313" key="1">
    <source>
        <dbReference type="EMBL" id="MBO2454196.1"/>
    </source>
</evidence>
<dbReference type="RefSeq" id="WP_208262407.1">
    <property type="nucleotide sequence ID" value="NZ_JAGEOJ010000025.1"/>
</dbReference>
<dbReference type="Proteomes" id="UP000669179">
    <property type="component" value="Unassembled WGS sequence"/>
</dbReference>
<reference evidence="1" key="1">
    <citation type="submission" date="2021-03" db="EMBL/GenBank/DDBJ databases">
        <authorList>
            <person name="Kanchanasin P."/>
            <person name="Saeng-In P."/>
            <person name="Phongsopitanun W."/>
            <person name="Yuki M."/>
            <person name="Kudo T."/>
            <person name="Ohkuma M."/>
            <person name="Tanasupawat S."/>
        </authorList>
    </citation>
    <scope>NUCLEOTIDE SEQUENCE</scope>
    <source>
        <strain evidence="1">GKU 128</strain>
    </source>
</reference>
<dbReference type="AlphaFoldDB" id="A0A939PK23"/>
<keyword evidence="2" id="KW-1185">Reference proteome</keyword>
<sequence length="60" mass="6297">MANILNETRPNIADTAALDSLADNVLARVALTAEDQCASAQQNLAEFTAADNVSMMGGWT</sequence>
<name>A0A939PK23_9ACTN</name>
<proteinExistence type="predicted"/>
<gene>
    <name evidence="1" type="ORF">J4573_44410</name>
</gene>
<comment type="caution">
    <text evidence="1">The sequence shown here is derived from an EMBL/GenBank/DDBJ whole genome shotgun (WGS) entry which is preliminary data.</text>
</comment>
<accession>A0A939PK23</accession>
<protein>
    <submittedName>
        <fullName evidence="1">Uncharacterized protein</fullName>
    </submittedName>
</protein>
<dbReference type="EMBL" id="JAGEOJ010000025">
    <property type="protein sequence ID" value="MBO2454196.1"/>
    <property type="molecule type" value="Genomic_DNA"/>
</dbReference>
<evidence type="ECO:0000313" key="2">
    <source>
        <dbReference type="Proteomes" id="UP000669179"/>
    </source>
</evidence>